<name>A0A516NXT2_9NOCA</name>
<feature type="region of interest" description="Disordered" evidence="1">
    <location>
        <begin position="1"/>
        <end position="21"/>
    </location>
</feature>
<protein>
    <recommendedName>
        <fullName evidence="2">Bacterial toxin 24 domain-containing protein</fullName>
    </recommendedName>
</protein>
<evidence type="ECO:0000256" key="1">
    <source>
        <dbReference type="SAM" id="MobiDB-lite"/>
    </source>
</evidence>
<feature type="region of interest" description="Disordered" evidence="1">
    <location>
        <begin position="82"/>
        <end position="101"/>
    </location>
</feature>
<dbReference type="InterPro" id="IPR029114">
    <property type="entry name" value="Ntox24"/>
</dbReference>
<organism evidence="3 4">
    <name type="scientific">Nocardia otitidiscaviarum</name>
    <dbReference type="NCBI Taxonomy" id="1823"/>
    <lineage>
        <taxon>Bacteria</taxon>
        <taxon>Bacillati</taxon>
        <taxon>Actinomycetota</taxon>
        <taxon>Actinomycetes</taxon>
        <taxon>Mycobacteriales</taxon>
        <taxon>Nocardiaceae</taxon>
        <taxon>Nocardia</taxon>
    </lineage>
</organism>
<gene>
    <name evidence="3" type="ORF">FOH10_23255</name>
</gene>
<dbReference type="KEGG" id="nod:FOH10_23255"/>
<feature type="domain" description="Bacterial toxin 24" evidence="2">
    <location>
        <begin position="4"/>
        <end position="101"/>
    </location>
</feature>
<evidence type="ECO:0000313" key="4">
    <source>
        <dbReference type="Proteomes" id="UP000317039"/>
    </source>
</evidence>
<dbReference type="AlphaFoldDB" id="A0A516NXT2"/>
<evidence type="ECO:0000259" key="2">
    <source>
        <dbReference type="Pfam" id="PF15529"/>
    </source>
</evidence>
<evidence type="ECO:0000313" key="3">
    <source>
        <dbReference type="EMBL" id="QDP83718.1"/>
    </source>
</evidence>
<dbReference type="Pfam" id="PF15529">
    <property type="entry name" value="Ntox24"/>
    <property type="match status" value="1"/>
</dbReference>
<proteinExistence type="predicted"/>
<dbReference type="Proteomes" id="UP000317039">
    <property type="component" value="Chromosome"/>
</dbReference>
<reference evidence="3 4" key="1">
    <citation type="submission" date="2019-07" db="EMBL/GenBank/DDBJ databases">
        <title>Complete Genome Sequence and Methylome Analysis of Nocardia otitidis-caviarum NEB252.</title>
        <authorList>
            <person name="Fomenkov A."/>
            <person name="Anton B.P."/>
            <person name="Vincze T."/>
            <person name="Roberts R.J."/>
        </authorList>
    </citation>
    <scope>NUCLEOTIDE SEQUENCE [LARGE SCALE GENOMIC DNA]</scope>
    <source>
        <strain evidence="3 4">NEB252</strain>
    </source>
</reference>
<sequence>MEQRAGLVGRNLPTEGWPPNGCLIKRDPQGDISRCSYYDADGIATKRVDLTGKPHYDKATGMDIPTPHVVDIVGNVDPKTGKVYASTDSSSTRPALPGEIP</sequence>
<dbReference type="EMBL" id="CP041695">
    <property type="protein sequence ID" value="QDP83718.1"/>
    <property type="molecule type" value="Genomic_DNA"/>
</dbReference>
<accession>A0A516NXT2</accession>